<reference evidence="4 5" key="1">
    <citation type="journal article" date="2019" name="Int. J. Syst. Evol. Microbiol.">
        <title>The Global Catalogue of Microorganisms (GCM) 10K type strain sequencing project: providing services to taxonomists for standard genome sequencing and annotation.</title>
        <authorList>
            <consortium name="The Broad Institute Genomics Platform"/>
            <consortium name="The Broad Institute Genome Sequencing Center for Infectious Disease"/>
            <person name="Wu L."/>
            <person name="Ma J."/>
        </authorList>
    </citation>
    <scope>NUCLEOTIDE SEQUENCE [LARGE SCALE GENOMIC DNA]</scope>
    <source>
        <strain evidence="4 5">JCM 15914</strain>
    </source>
</reference>
<keyword evidence="2" id="KW-0479">Metal-binding</keyword>
<dbReference type="EMBL" id="BAAAQA010000008">
    <property type="protein sequence ID" value="GAA2113293.1"/>
    <property type="molecule type" value="Genomic_DNA"/>
</dbReference>
<evidence type="ECO:0000313" key="5">
    <source>
        <dbReference type="Proteomes" id="UP001500166"/>
    </source>
</evidence>
<dbReference type="PIRSF" id="PIRSF004846">
    <property type="entry name" value="ModA"/>
    <property type="match status" value="1"/>
</dbReference>
<dbReference type="InterPro" id="IPR005950">
    <property type="entry name" value="ModA"/>
</dbReference>
<protein>
    <submittedName>
        <fullName evidence="4">Molybdate ABC transporter substrate-binding protein</fullName>
    </submittedName>
</protein>
<dbReference type="NCBIfam" id="TIGR01256">
    <property type="entry name" value="modA"/>
    <property type="match status" value="1"/>
</dbReference>
<comment type="similarity">
    <text evidence="1">Belongs to the bacterial solute-binding protein ModA family.</text>
</comment>
<sequence>MYAAASLTDSFDRLVEEFESRHPGTDVMVDYGGSTGLAQRLQEGARADVFASADERIMDRLTGSDLPTGEPETFASNTLTLVVPDGNPAGISGLNDLGKEGVNFVRCSPEVPCGAAADELEELNGVELNPVSSEHSVTDVLGKVTSGQADAGLVYATDAQAAGERVEKIEVPHAEDVVNRYPVVKFPGSSNEAAAGDFVDLLMSERGQDILRDEGFGAP</sequence>
<dbReference type="InterPro" id="IPR050682">
    <property type="entry name" value="ModA/WtpA"/>
</dbReference>
<comment type="caution">
    <text evidence="4">The sequence shown here is derived from an EMBL/GenBank/DDBJ whole genome shotgun (WGS) entry which is preliminary data.</text>
</comment>
<evidence type="ECO:0000256" key="1">
    <source>
        <dbReference type="ARBA" id="ARBA00009175"/>
    </source>
</evidence>
<dbReference type="Pfam" id="PF13531">
    <property type="entry name" value="SBP_bac_11"/>
    <property type="match status" value="1"/>
</dbReference>
<dbReference type="Gene3D" id="3.40.190.10">
    <property type="entry name" value="Periplasmic binding protein-like II"/>
    <property type="match status" value="2"/>
</dbReference>
<dbReference type="SUPFAM" id="SSF53850">
    <property type="entry name" value="Periplasmic binding protein-like II"/>
    <property type="match status" value="1"/>
</dbReference>
<organism evidence="4 5">
    <name type="scientific">Kocuria atrinae</name>
    <dbReference type="NCBI Taxonomy" id="592377"/>
    <lineage>
        <taxon>Bacteria</taxon>
        <taxon>Bacillati</taxon>
        <taxon>Actinomycetota</taxon>
        <taxon>Actinomycetes</taxon>
        <taxon>Micrococcales</taxon>
        <taxon>Micrococcaceae</taxon>
        <taxon>Kocuria</taxon>
    </lineage>
</organism>
<gene>
    <name evidence="4" type="primary">modA</name>
    <name evidence="4" type="ORF">GCM10009824_09890</name>
</gene>
<dbReference type="Proteomes" id="UP001500166">
    <property type="component" value="Unassembled WGS sequence"/>
</dbReference>
<keyword evidence="3" id="KW-0732">Signal</keyword>
<evidence type="ECO:0000256" key="3">
    <source>
        <dbReference type="ARBA" id="ARBA00022729"/>
    </source>
</evidence>
<accession>A0ABN2XNF7</accession>
<dbReference type="PANTHER" id="PTHR30632:SF0">
    <property type="entry name" value="SULFATE-BINDING PROTEIN"/>
    <property type="match status" value="1"/>
</dbReference>
<dbReference type="PANTHER" id="PTHR30632">
    <property type="entry name" value="MOLYBDATE-BINDING PERIPLASMIC PROTEIN"/>
    <property type="match status" value="1"/>
</dbReference>
<proteinExistence type="inferred from homology"/>
<keyword evidence="5" id="KW-1185">Reference proteome</keyword>
<evidence type="ECO:0000256" key="2">
    <source>
        <dbReference type="ARBA" id="ARBA00022723"/>
    </source>
</evidence>
<name>A0ABN2XNF7_9MICC</name>
<evidence type="ECO:0000313" key="4">
    <source>
        <dbReference type="EMBL" id="GAA2113293.1"/>
    </source>
</evidence>